<evidence type="ECO:0000256" key="6">
    <source>
        <dbReference type="ARBA" id="ARBA00022741"/>
    </source>
</evidence>
<dbReference type="SMART" id="SM00145">
    <property type="entry name" value="PI3Ka"/>
    <property type="match status" value="1"/>
</dbReference>
<dbReference type="GO" id="GO:0005794">
    <property type="term" value="C:Golgi apparatus"/>
    <property type="evidence" value="ECO:0007669"/>
    <property type="project" value="UniProtKB-SubCell"/>
</dbReference>
<protein>
    <recommendedName>
        <fullName evidence="11 14">Phosphatidylinositol 3-kinase VPS34</fullName>
        <ecNumber evidence="4 14">2.7.1.137</ecNumber>
    </recommendedName>
</protein>
<evidence type="ECO:0000259" key="16">
    <source>
        <dbReference type="PROSITE" id="PS51545"/>
    </source>
</evidence>
<dbReference type="SUPFAM" id="SSF48371">
    <property type="entry name" value="ARM repeat"/>
    <property type="match status" value="1"/>
</dbReference>
<dbReference type="Proteomes" id="UP000449547">
    <property type="component" value="Unassembled WGS sequence"/>
</dbReference>
<dbReference type="PROSITE" id="PS50290">
    <property type="entry name" value="PI3_4_KINASE_3"/>
    <property type="match status" value="1"/>
</dbReference>
<comment type="caution">
    <text evidence="18">The sequence shown here is derived from an EMBL/GenBank/DDBJ whole genome shotgun (WGS) entry which is preliminary data.</text>
</comment>
<dbReference type="SMART" id="SM00142">
    <property type="entry name" value="PI3K_C2"/>
    <property type="match status" value="1"/>
</dbReference>
<dbReference type="Gene3D" id="1.25.40.70">
    <property type="entry name" value="Phosphatidylinositol 3-kinase, accessory domain (PIK)"/>
    <property type="match status" value="1"/>
</dbReference>
<dbReference type="GO" id="GO:0005777">
    <property type="term" value="C:peroxisome"/>
    <property type="evidence" value="ECO:0007669"/>
    <property type="project" value="TreeGrafter"/>
</dbReference>
<dbReference type="PROSITE" id="PS00915">
    <property type="entry name" value="PI3_4_KINASE_1"/>
    <property type="match status" value="1"/>
</dbReference>
<dbReference type="InterPro" id="IPR042236">
    <property type="entry name" value="PI3K_accessory_sf"/>
</dbReference>
<proteinExistence type="inferred from homology"/>
<gene>
    <name evidence="18" type="ORF">DIURU_003227</name>
</gene>
<dbReference type="InterPro" id="IPR000403">
    <property type="entry name" value="PI3/4_kinase_cat_dom"/>
</dbReference>
<dbReference type="EC" id="2.7.1.137" evidence="4 14"/>
<feature type="domain" description="C2 PI3K-type" evidence="17">
    <location>
        <begin position="27"/>
        <end position="200"/>
    </location>
</feature>
<dbReference type="Pfam" id="PF00454">
    <property type="entry name" value="PI3_PI4_kinase"/>
    <property type="match status" value="1"/>
</dbReference>
<evidence type="ECO:0000313" key="18">
    <source>
        <dbReference type="EMBL" id="KAA8901518.1"/>
    </source>
</evidence>
<keyword evidence="19" id="KW-1185">Reference proteome</keyword>
<dbReference type="InterPro" id="IPR008290">
    <property type="entry name" value="PI3K_Vps34"/>
</dbReference>
<dbReference type="GO" id="GO:0034271">
    <property type="term" value="C:phosphatidylinositol 3-kinase complex, class III, type I"/>
    <property type="evidence" value="ECO:0007669"/>
    <property type="project" value="TreeGrafter"/>
</dbReference>
<evidence type="ECO:0000256" key="9">
    <source>
        <dbReference type="ARBA" id="ARBA00022840"/>
    </source>
</evidence>
<dbReference type="GO" id="GO:0006897">
    <property type="term" value="P:endocytosis"/>
    <property type="evidence" value="ECO:0007669"/>
    <property type="project" value="TreeGrafter"/>
</dbReference>
<evidence type="ECO:0000313" key="19">
    <source>
        <dbReference type="Proteomes" id="UP000449547"/>
    </source>
</evidence>
<dbReference type="PROSITE" id="PS51547">
    <property type="entry name" value="C2_PI3K"/>
    <property type="match status" value="1"/>
</dbReference>
<evidence type="ECO:0000256" key="13">
    <source>
        <dbReference type="ARBA" id="ARBA00061999"/>
    </source>
</evidence>
<dbReference type="InterPro" id="IPR018936">
    <property type="entry name" value="PI3/4_kinase_CS"/>
</dbReference>
<feature type="domain" description="PI3K/PI4K catalytic" evidence="15">
    <location>
        <begin position="617"/>
        <end position="949"/>
    </location>
</feature>
<dbReference type="InterPro" id="IPR057756">
    <property type="entry name" value="PI3-kinase_type3/VPS34_cat"/>
</dbReference>
<dbReference type="Gene3D" id="1.10.1070.11">
    <property type="entry name" value="Phosphatidylinositol 3-/4-kinase, catalytic domain"/>
    <property type="match status" value="1"/>
</dbReference>
<comment type="subunit">
    <text evidence="13">Component of the autophagy-specific VPS34 PI3-kinase complex I composed of at least VPS15, VPS30, VPS34, and of the VPS34 PI3-kinase complex II composed of VPS15, VPS30, VPS34 and VPS38. Interacts with VMNA7.</text>
</comment>
<dbReference type="InterPro" id="IPR011009">
    <property type="entry name" value="Kinase-like_dom_sf"/>
</dbReference>
<dbReference type="PROSITE" id="PS00916">
    <property type="entry name" value="PI3_4_KINASE_2"/>
    <property type="match status" value="1"/>
</dbReference>
<dbReference type="Pfam" id="PF00792">
    <property type="entry name" value="PI3K_C2"/>
    <property type="match status" value="1"/>
</dbReference>
<dbReference type="OMA" id="EPMEPPM"/>
<dbReference type="VEuPathDB" id="FungiDB:DIURU_003227"/>
<keyword evidence="9 14" id="KW-0067">ATP-binding</keyword>
<dbReference type="Pfam" id="PF00613">
    <property type="entry name" value="PI3Ka"/>
    <property type="match status" value="2"/>
</dbReference>
<dbReference type="PIRSF" id="PIRSF000587">
    <property type="entry name" value="PI3K_Vps34"/>
    <property type="match status" value="1"/>
</dbReference>
<dbReference type="InterPro" id="IPR001263">
    <property type="entry name" value="PI3K_accessory_dom"/>
</dbReference>
<dbReference type="OrthoDB" id="67688at2759"/>
<evidence type="ECO:0000256" key="11">
    <source>
        <dbReference type="ARBA" id="ARBA00041128"/>
    </source>
</evidence>
<dbReference type="GO" id="GO:0034272">
    <property type="term" value="C:phosphatidylinositol 3-kinase complex, class III, type II"/>
    <property type="evidence" value="ECO:0007669"/>
    <property type="project" value="TreeGrafter"/>
</dbReference>
<evidence type="ECO:0000256" key="7">
    <source>
        <dbReference type="ARBA" id="ARBA00022753"/>
    </source>
</evidence>
<reference evidence="18 19" key="1">
    <citation type="submission" date="2019-07" db="EMBL/GenBank/DDBJ databases">
        <title>Genome assembly of two rare yeast pathogens: Diutina rugosa and Trichomonascus ciferrii.</title>
        <authorList>
            <person name="Mixao V."/>
            <person name="Saus E."/>
            <person name="Hansen A."/>
            <person name="Lass-Flor C."/>
            <person name="Gabaldon T."/>
        </authorList>
    </citation>
    <scope>NUCLEOTIDE SEQUENCE [LARGE SCALE GENOMIC DNA]</scope>
    <source>
        <strain evidence="18 19">CBS 613</strain>
    </source>
</reference>
<feature type="domain" description="PIK helical" evidence="16">
    <location>
        <begin position="297"/>
        <end position="524"/>
    </location>
</feature>
<dbReference type="Gene3D" id="2.60.40.150">
    <property type="entry name" value="C2 domain"/>
    <property type="match status" value="1"/>
</dbReference>
<dbReference type="InterPro" id="IPR016024">
    <property type="entry name" value="ARM-type_fold"/>
</dbReference>
<dbReference type="InterPro" id="IPR035892">
    <property type="entry name" value="C2_domain_sf"/>
</dbReference>
<dbReference type="FunFam" id="3.30.1010.10:FF:000002">
    <property type="entry name" value="Phosphatidylinositol 3-kinase catalytic subunit type 3"/>
    <property type="match status" value="1"/>
</dbReference>
<dbReference type="Gene3D" id="3.30.1010.10">
    <property type="entry name" value="Phosphatidylinositol 3-kinase Catalytic Subunit, Chain A, domain 4"/>
    <property type="match status" value="1"/>
</dbReference>
<keyword evidence="5 14" id="KW-0808">Transferase</keyword>
<comment type="function">
    <text evidence="12">Multifunctional phosphatidylinositol 3-kinase involved in acidification of vacuoles, pH-dependent cell growth, and autophagocytosis. Plays an important role in protein transport and virulence. Component of the autophagy-specific VPS34 PI3-kinase complex I essential to recruit the ATG8-phosphatidylinositol conjugate and the ATG12-ATG5 conjugate to the pre-autophagosomal structure. Also involved in endosome-to-Golgi retrograde transport as part of the VPS34 PI3-kinase complex II. This second complex is required for the endosome-to-Golgi retrieval of PEP1 and KEX2, and the recruitment of VPS5 and VPS7, two components of the retromer complex, to endosomal membranes (probably through the synthesis of a specific pool of phosphatidylinositol 3-phosphate recruiting the retromer to the endosomes). Finally, it might also be involved in ethanol tolerance and cell wall integrity.</text>
</comment>
<evidence type="ECO:0000256" key="5">
    <source>
        <dbReference type="ARBA" id="ARBA00022679"/>
    </source>
</evidence>
<dbReference type="GeneID" id="54781878"/>
<dbReference type="PROSITE" id="PS51545">
    <property type="entry name" value="PIK_HELICAL"/>
    <property type="match status" value="1"/>
</dbReference>
<evidence type="ECO:0000259" key="15">
    <source>
        <dbReference type="PROSITE" id="PS50290"/>
    </source>
</evidence>
<evidence type="ECO:0000256" key="14">
    <source>
        <dbReference type="PIRNR" id="PIRNR000587"/>
    </source>
</evidence>
<keyword evidence="7" id="KW-0967">Endosome</keyword>
<name>A0A642UM63_DIURU</name>
<dbReference type="InterPro" id="IPR002420">
    <property type="entry name" value="PI3K-type_C2_dom"/>
</dbReference>
<evidence type="ECO:0000256" key="2">
    <source>
        <dbReference type="ARBA" id="ARBA00004481"/>
    </source>
</evidence>
<dbReference type="GO" id="GO:0000045">
    <property type="term" value="P:autophagosome assembly"/>
    <property type="evidence" value="ECO:0007669"/>
    <property type="project" value="TreeGrafter"/>
</dbReference>
<dbReference type="InterPro" id="IPR036940">
    <property type="entry name" value="PI3/4_kinase_cat_sf"/>
</dbReference>
<comment type="catalytic activity">
    <reaction evidence="10">
        <text>a 1,2-diacyl-sn-glycero-3-phospho-(1D-myo-inositol) + ATP = a 1,2-diacyl-sn-glycero-3-phospho-(1D-myo-inositol-3-phosphate) + ADP + H(+)</text>
        <dbReference type="Rhea" id="RHEA:12709"/>
        <dbReference type="ChEBI" id="CHEBI:15378"/>
        <dbReference type="ChEBI" id="CHEBI:30616"/>
        <dbReference type="ChEBI" id="CHEBI:57880"/>
        <dbReference type="ChEBI" id="CHEBI:58088"/>
        <dbReference type="ChEBI" id="CHEBI:456216"/>
        <dbReference type="EC" id="2.7.1.137"/>
    </reaction>
    <physiologicalReaction direction="left-to-right" evidence="10">
        <dbReference type="Rhea" id="RHEA:12710"/>
    </physiologicalReaction>
</comment>
<keyword evidence="6 14" id="KW-0547">Nucleotide-binding</keyword>
<keyword evidence="8 14" id="KW-0418">Kinase</keyword>
<dbReference type="GO" id="GO:0005524">
    <property type="term" value="F:ATP binding"/>
    <property type="evidence" value="ECO:0007669"/>
    <property type="project" value="UniProtKB-UniRule"/>
</dbReference>
<dbReference type="SMART" id="SM00146">
    <property type="entry name" value="PI3Kc"/>
    <property type="match status" value="1"/>
</dbReference>
<evidence type="ECO:0000256" key="10">
    <source>
        <dbReference type="ARBA" id="ARBA00023985"/>
    </source>
</evidence>
<sequence>MEPKATSTAFGLSTDVRATVQLKIEHMDAITDPQLASLADRYRHPDVYKTYSKVAPYSELFIEVTAYDNHHTQNMLSVPVHTKYSPFNGSSRSWNTTIALPLDYRQLSQDAYLQLRVFEVTNTKPNLFAVGSLSLFNRESFTLRSGRQKVAVYRASNQANPPVCYQKRLPGLTVEEEDLAKYENGQLPRVPWLDKFVIPKVASSPAEGVGDYSLYVELPSFDLPIVYSEWRKPETTAAVSVARETSQTVAPSTVLNSVTISPDTHHQVIDYTIPGDEDDPIEAKYHRLERNINNALLDKEIKPSPQVRDELLRILVKAASTDLSEYEKNLIWKFRYYFSKNSDTGTASASFLPKFLKSIDWENDSEVDHAFSDIIPRYWTVEKIHIGDALEFLGSYFNPYTLYPTGSAATGVDPVSKNEEEKFQNVVTKVRFIRKFAVDRLKQANSEELLLYLLQLIQALKYEAKIYHGDEQAILNSPLTQFLIERSVEVPKLGNYFYWYLKVENEDMVNQSKLSKTQPPMIYSVILNKFIAELKSYCSGGHKKLPYYAHLKRQIWFVKKLSGLVELMRTTFKRNEATARKVEYLREYLGNSSNEFLKFPETFPLPLDPSVMVCGCYPQESSVFKSSLAPLKITLKTVEISGNTKKYGKYPMMFKIGDDLRQDQLVIQMIDLMDQLLKNENLDLKLTPYKILATSPVAGMMQFVPNETLDEILAQSYPQDDYPVQINSSEVLQPNGILSYLRLHSREDQPVYEPAAKSIWYSPTASTHSPPAALVTGTSSTMHSTSPRISNDLGVSPVLMENYIKSCAGYCVITYILGVGDRHLDNLLLSPNGKFWHADFGYILGRDPKPFPPLMKLPIQVIDGMGGLHHENFGLFKGYCFTTYSTLRKNSSLIINLFELMLDANIPDIKVNRGQAIEKVEEKFRIDSTEEEAIVHFQNLITDSVQAFLPVVIDKLHSLAQYWRA</sequence>
<evidence type="ECO:0000256" key="12">
    <source>
        <dbReference type="ARBA" id="ARBA00059175"/>
    </source>
</evidence>
<organism evidence="18 19">
    <name type="scientific">Diutina rugosa</name>
    <name type="common">Yeast</name>
    <name type="synonym">Candida rugosa</name>
    <dbReference type="NCBI Taxonomy" id="5481"/>
    <lineage>
        <taxon>Eukaryota</taxon>
        <taxon>Fungi</taxon>
        <taxon>Dikarya</taxon>
        <taxon>Ascomycota</taxon>
        <taxon>Saccharomycotina</taxon>
        <taxon>Pichiomycetes</taxon>
        <taxon>Debaryomycetaceae</taxon>
        <taxon>Diutina</taxon>
    </lineage>
</organism>
<dbReference type="SUPFAM" id="SSF56112">
    <property type="entry name" value="Protein kinase-like (PK-like)"/>
    <property type="match status" value="1"/>
</dbReference>
<dbReference type="PANTHER" id="PTHR10048">
    <property type="entry name" value="PHOSPHATIDYLINOSITOL KINASE"/>
    <property type="match status" value="1"/>
</dbReference>
<dbReference type="AlphaFoldDB" id="A0A642UM63"/>
<dbReference type="GO" id="GO:0048015">
    <property type="term" value="P:phosphatidylinositol-mediated signaling"/>
    <property type="evidence" value="ECO:0007669"/>
    <property type="project" value="TreeGrafter"/>
</dbReference>
<evidence type="ECO:0000256" key="4">
    <source>
        <dbReference type="ARBA" id="ARBA00012073"/>
    </source>
</evidence>
<evidence type="ECO:0000256" key="3">
    <source>
        <dbReference type="ARBA" id="ARBA00006209"/>
    </source>
</evidence>
<accession>A0A642UM63</accession>
<dbReference type="CDD" id="cd00896">
    <property type="entry name" value="PI3Kc_III"/>
    <property type="match status" value="1"/>
</dbReference>
<dbReference type="GO" id="GO:0010008">
    <property type="term" value="C:endosome membrane"/>
    <property type="evidence" value="ECO:0007669"/>
    <property type="project" value="UniProtKB-SubCell"/>
</dbReference>
<dbReference type="SUPFAM" id="SSF49562">
    <property type="entry name" value="C2 domain (Calcium/lipid-binding domain, CaLB)"/>
    <property type="match status" value="1"/>
</dbReference>
<dbReference type="GO" id="GO:0000407">
    <property type="term" value="C:phagophore assembly site"/>
    <property type="evidence" value="ECO:0007669"/>
    <property type="project" value="TreeGrafter"/>
</dbReference>
<dbReference type="RefSeq" id="XP_034011999.1">
    <property type="nucleotide sequence ID" value="XM_034155966.1"/>
</dbReference>
<dbReference type="GO" id="GO:0016303">
    <property type="term" value="F:1-phosphatidylinositol-3-kinase activity"/>
    <property type="evidence" value="ECO:0007669"/>
    <property type="project" value="UniProtKB-UniRule"/>
</dbReference>
<dbReference type="EMBL" id="SWFT01000102">
    <property type="protein sequence ID" value="KAA8901518.1"/>
    <property type="molecule type" value="Genomic_DNA"/>
</dbReference>
<evidence type="ECO:0000256" key="1">
    <source>
        <dbReference type="ARBA" id="ARBA00004150"/>
    </source>
</evidence>
<dbReference type="InterPro" id="IPR015433">
    <property type="entry name" value="PI3/4_kinase"/>
</dbReference>
<comment type="similarity">
    <text evidence="3">Belongs to the PI3/PI4-kinase family. Type III PI4K subfamily.</text>
</comment>
<evidence type="ECO:0000256" key="8">
    <source>
        <dbReference type="ARBA" id="ARBA00022777"/>
    </source>
</evidence>
<comment type="subcellular location">
    <subcellularLocation>
        <location evidence="2">Endosome membrane</location>
        <topology evidence="2">Peripheral membrane protein</topology>
    </subcellularLocation>
    <subcellularLocation>
        <location evidence="1">Golgi apparatus</location>
        <location evidence="1">trans-Golgi network membrane</location>
        <topology evidence="1">Peripheral membrane protein</topology>
    </subcellularLocation>
</comment>
<dbReference type="PANTHER" id="PTHR10048:SF7">
    <property type="entry name" value="PHOSPHATIDYLINOSITOL 3-KINASE CATALYTIC SUBUNIT TYPE 3"/>
    <property type="match status" value="1"/>
</dbReference>
<dbReference type="FunFam" id="1.10.1070.11:FF:000002">
    <property type="entry name" value="Phosphatidylinositol 3-kinase catalytic subunit type 3"/>
    <property type="match status" value="1"/>
</dbReference>
<evidence type="ECO:0000259" key="17">
    <source>
        <dbReference type="PROSITE" id="PS51547"/>
    </source>
</evidence>